<reference evidence="3" key="1">
    <citation type="journal article" date="2019" name="Int. J. Syst. Evol. Microbiol.">
        <title>The Global Catalogue of Microorganisms (GCM) 10K type strain sequencing project: providing services to taxonomists for standard genome sequencing and annotation.</title>
        <authorList>
            <consortium name="The Broad Institute Genomics Platform"/>
            <consortium name="The Broad Institute Genome Sequencing Center for Infectious Disease"/>
            <person name="Wu L."/>
            <person name="Ma J."/>
        </authorList>
    </citation>
    <scope>NUCLEOTIDE SEQUENCE [LARGE SCALE GENOMIC DNA]</scope>
    <source>
        <strain evidence="3">CGMCC 1.15399</strain>
    </source>
</reference>
<evidence type="ECO:0000313" key="3">
    <source>
        <dbReference type="Proteomes" id="UP001597097"/>
    </source>
</evidence>
<feature type="domain" description="N-acetyltransferase" evidence="1">
    <location>
        <begin position="2"/>
        <end position="170"/>
    </location>
</feature>
<dbReference type="InterPro" id="IPR000182">
    <property type="entry name" value="GNAT_dom"/>
</dbReference>
<keyword evidence="2" id="KW-0012">Acyltransferase</keyword>
<evidence type="ECO:0000313" key="2">
    <source>
        <dbReference type="EMBL" id="MFD1539558.1"/>
    </source>
</evidence>
<keyword evidence="3" id="KW-1185">Reference proteome</keyword>
<dbReference type="CDD" id="cd04301">
    <property type="entry name" value="NAT_SF"/>
    <property type="match status" value="2"/>
</dbReference>
<gene>
    <name evidence="2" type="ORF">ACFSJ0_21060</name>
</gene>
<dbReference type="GO" id="GO:0016746">
    <property type="term" value="F:acyltransferase activity"/>
    <property type="evidence" value="ECO:0007669"/>
    <property type="project" value="UniProtKB-KW"/>
</dbReference>
<dbReference type="PANTHER" id="PTHR43072">
    <property type="entry name" value="N-ACETYLTRANSFERASE"/>
    <property type="match status" value="1"/>
</dbReference>
<feature type="domain" description="N-acetyltransferase" evidence="1">
    <location>
        <begin position="161"/>
        <end position="312"/>
    </location>
</feature>
<dbReference type="RefSeq" id="WP_219535188.1">
    <property type="nucleotide sequence ID" value="NZ_JAHKRM010000025.1"/>
</dbReference>
<protein>
    <submittedName>
        <fullName evidence="2">GNAT family N-acetyltransferase</fullName>
        <ecNumber evidence="2">2.3.1.-</ecNumber>
    </submittedName>
</protein>
<dbReference type="PROSITE" id="PS51186">
    <property type="entry name" value="GNAT"/>
    <property type="match status" value="2"/>
</dbReference>
<evidence type="ECO:0000259" key="1">
    <source>
        <dbReference type="PROSITE" id="PS51186"/>
    </source>
</evidence>
<dbReference type="Proteomes" id="UP001597097">
    <property type="component" value="Unassembled WGS sequence"/>
</dbReference>
<organism evidence="2 3">
    <name type="scientific">Nonomuraea guangzhouensis</name>
    <dbReference type="NCBI Taxonomy" id="1291555"/>
    <lineage>
        <taxon>Bacteria</taxon>
        <taxon>Bacillati</taxon>
        <taxon>Actinomycetota</taxon>
        <taxon>Actinomycetes</taxon>
        <taxon>Streptosporangiales</taxon>
        <taxon>Streptosporangiaceae</taxon>
        <taxon>Nonomuraea</taxon>
    </lineage>
</organism>
<dbReference type="Pfam" id="PF00583">
    <property type="entry name" value="Acetyltransf_1"/>
    <property type="match status" value="2"/>
</dbReference>
<keyword evidence="2" id="KW-0808">Transferase</keyword>
<dbReference type="EC" id="2.3.1.-" evidence="2"/>
<name>A0ABW4G9X8_9ACTN</name>
<dbReference type="EMBL" id="JBHUCM010000017">
    <property type="protein sequence ID" value="MFD1539558.1"/>
    <property type="molecule type" value="Genomic_DNA"/>
</dbReference>
<proteinExistence type="predicted"/>
<sequence>MVEIHPATPDLVNMWRLDWENRLHARYEGWGYRADDIAEAVETSVVRWRDAADSALFAIMANGRAVGFVAVEAAAGEGFVHDIWIAETDRGQGYGTTALKHAENWCADRGVKVLNAGLNGSDPAHVALFRDYSVHVQTMTKTIGACPSPADGPLDRKPRADEFRIWLEREAVAYGKSLESEGLSPQEARDVARLALDRELPEGVDTPGHSFHVIESEGEAIAAIWIQLDRWAGRAFVFSVWVEEACRGHGYGHALMRVGERVAARHGNHLLALNVFPANESAVQLYATLDYRVEEQIRGKVLSGQDCGMPAEAL</sequence>
<accession>A0ABW4G9X8</accession>
<comment type="caution">
    <text evidence="2">The sequence shown here is derived from an EMBL/GenBank/DDBJ whole genome shotgun (WGS) entry which is preliminary data.</text>
</comment>